<dbReference type="EMBL" id="JAYWTM010000004">
    <property type="protein sequence ID" value="MEC5341937.1"/>
    <property type="molecule type" value="Genomic_DNA"/>
</dbReference>
<comment type="caution">
    <text evidence="5">The sequence shown here is derived from an EMBL/GenBank/DDBJ whole genome shotgun (WGS) entry which is preliminary data.</text>
</comment>
<dbReference type="SMART" id="SM00342">
    <property type="entry name" value="HTH_ARAC"/>
    <property type="match status" value="1"/>
</dbReference>
<dbReference type="Gene3D" id="1.10.10.60">
    <property type="entry name" value="Homeodomain-like"/>
    <property type="match status" value="2"/>
</dbReference>
<evidence type="ECO:0000313" key="5">
    <source>
        <dbReference type="EMBL" id="MEC5341937.1"/>
    </source>
</evidence>
<dbReference type="InterPro" id="IPR011256">
    <property type="entry name" value="Reg_factor_effector_dom_sf"/>
</dbReference>
<dbReference type="SUPFAM" id="SSF46689">
    <property type="entry name" value="Homeodomain-like"/>
    <property type="match status" value="2"/>
</dbReference>
<organism evidence="5 6">
    <name type="scientific">Brenneria populi</name>
    <dbReference type="NCBI Taxonomy" id="1505588"/>
    <lineage>
        <taxon>Bacteria</taxon>
        <taxon>Pseudomonadati</taxon>
        <taxon>Pseudomonadota</taxon>
        <taxon>Gammaproteobacteria</taxon>
        <taxon>Enterobacterales</taxon>
        <taxon>Pectobacteriaceae</taxon>
        <taxon>Brenneria</taxon>
    </lineage>
</organism>
<dbReference type="PANTHER" id="PTHR47504:SF5">
    <property type="entry name" value="RIGHT ORIGIN-BINDING PROTEIN"/>
    <property type="match status" value="1"/>
</dbReference>
<evidence type="ECO:0000256" key="3">
    <source>
        <dbReference type="ARBA" id="ARBA00023163"/>
    </source>
</evidence>
<evidence type="ECO:0000256" key="2">
    <source>
        <dbReference type="ARBA" id="ARBA00023125"/>
    </source>
</evidence>
<dbReference type="PROSITE" id="PS01124">
    <property type="entry name" value="HTH_ARAC_FAMILY_2"/>
    <property type="match status" value="1"/>
</dbReference>
<keyword evidence="1" id="KW-0805">Transcription regulation</keyword>
<name>A0ABU6JNA0_9GAMM</name>
<dbReference type="InterPro" id="IPR050959">
    <property type="entry name" value="MarA-like"/>
</dbReference>
<dbReference type="Proteomes" id="UP001309705">
    <property type="component" value="Unassembled WGS sequence"/>
</dbReference>
<gene>
    <name evidence="5" type="ORF">VSX58_04835</name>
</gene>
<protein>
    <submittedName>
        <fullName evidence="5">Helix-turn-helix domain-containing protein</fullName>
    </submittedName>
</protein>
<dbReference type="PRINTS" id="PR00032">
    <property type="entry name" value="HTHARAC"/>
</dbReference>
<dbReference type="Gene3D" id="3.20.80.10">
    <property type="entry name" value="Regulatory factor, effector binding domain"/>
    <property type="match status" value="1"/>
</dbReference>
<sequence length="299" mass="35199">MQRDIIYDLVEWIESRLATKLSLDTVAAKSGYSKWHLQRLYHELTGVTLNRYIRLRKLSAAAVELQITRTQILDIALKYGFTSQQAFTRSFKEYFHQTPARYRKKSEWDCSQLYPPFQRTTYPVSTPDIISLPQQIFTGVPHNFSCVFENINQFDMEVRMNFFRRHFRDYPVLPSYAYGIRSFVPAGPKAPGLIVEYITASDYVRKYIERHRLRSVVIPEGSYAQFNYTGTKEGFQQFIMDVNRYHLPGLDITRRKGQDIERYYFADRNKQSLQSNFIQCSYFVPCSDSLLKQTAGRLM</sequence>
<dbReference type="Pfam" id="PF12833">
    <property type="entry name" value="HTH_18"/>
    <property type="match status" value="1"/>
</dbReference>
<reference evidence="5 6" key="1">
    <citation type="journal article" date="2017" name="Int. J. Syst. Evol. Microbiol.">
        <title>Brenneria populi subsp. brevivirga subsp. nov. isolated from symptomatic bark of Populus x euramericana canker, and description of Brenneria populi subsp. populi subsp. nov.</title>
        <authorList>
            <person name="Zheng M.H."/>
            <person name="Piao C.G."/>
            <person name="Xue H."/>
            <person name="Guo M.W."/>
            <person name="Li Y."/>
        </authorList>
    </citation>
    <scope>NUCLEOTIDE SEQUENCE [LARGE SCALE GENOMIC DNA]</scope>
    <source>
        <strain evidence="5 6">D9-5</strain>
    </source>
</reference>
<dbReference type="PANTHER" id="PTHR47504">
    <property type="entry name" value="RIGHT ORIGIN-BINDING PROTEIN"/>
    <property type="match status" value="1"/>
</dbReference>
<dbReference type="InterPro" id="IPR020449">
    <property type="entry name" value="Tscrpt_reg_AraC-type_HTH"/>
</dbReference>
<evidence type="ECO:0000256" key="1">
    <source>
        <dbReference type="ARBA" id="ARBA00023015"/>
    </source>
</evidence>
<dbReference type="Pfam" id="PF06445">
    <property type="entry name" value="GyrI-like"/>
    <property type="match status" value="1"/>
</dbReference>
<evidence type="ECO:0000313" key="6">
    <source>
        <dbReference type="Proteomes" id="UP001309705"/>
    </source>
</evidence>
<keyword evidence="3" id="KW-0804">Transcription</keyword>
<keyword evidence="6" id="KW-1185">Reference proteome</keyword>
<evidence type="ECO:0000259" key="4">
    <source>
        <dbReference type="PROSITE" id="PS01124"/>
    </source>
</evidence>
<keyword evidence="2" id="KW-0238">DNA-binding</keyword>
<proteinExistence type="predicted"/>
<feature type="domain" description="HTH araC/xylS-type" evidence="4">
    <location>
        <begin position="7"/>
        <end position="105"/>
    </location>
</feature>
<dbReference type="InterPro" id="IPR018060">
    <property type="entry name" value="HTH_AraC"/>
</dbReference>
<dbReference type="InterPro" id="IPR009057">
    <property type="entry name" value="Homeodomain-like_sf"/>
</dbReference>
<dbReference type="RefSeq" id="WP_327617090.1">
    <property type="nucleotide sequence ID" value="NZ_JAYWTM010000004.1"/>
</dbReference>
<dbReference type="InterPro" id="IPR029442">
    <property type="entry name" value="GyrI-like"/>
</dbReference>
<accession>A0ABU6JNA0</accession>
<dbReference type="SUPFAM" id="SSF55136">
    <property type="entry name" value="Probable bacterial effector-binding domain"/>
    <property type="match status" value="1"/>
</dbReference>